<dbReference type="GO" id="GO:0006633">
    <property type="term" value="P:fatty acid biosynthetic process"/>
    <property type="evidence" value="ECO:0007669"/>
    <property type="project" value="InterPro"/>
</dbReference>
<dbReference type="Proteomes" id="UP001207408">
    <property type="component" value="Unassembled WGS sequence"/>
</dbReference>
<name>A0AAE3MCN2_9BACT</name>
<dbReference type="AlphaFoldDB" id="A0AAE3MCN2"/>
<dbReference type="InterPro" id="IPR007431">
    <property type="entry name" value="ACP_PD"/>
</dbReference>
<organism evidence="4 5">
    <name type="scientific">Plebeiibacterium marinum</name>
    <dbReference type="NCBI Taxonomy" id="2992111"/>
    <lineage>
        <taxon>Bacteria</taxon>
        <taxon>Pseudomonadati</taxon>
        <taxon>Bacteroidota</taxon>
        <taxon>Bacteroidia</taxon>
        <taxon>Marinilabiliales</taxon>
        <taxon>Marinilabiliaceae</taxon>
        <taxon>Plebeiibacterium</taxon>
    </lineage>
</organism>
<dbReference type="PANTHER" id="PTHR38764:SF1">
    <property type="entry name" value="ACYL CARRIER PROTEIN PHOSPHODIESTERASE"/>
    <property type="match status" value="1"/>
</dbReference>
<comment type="caution">
    <text evidence="4">The sequence shown here is derived from an EMBL/GenBank/DDBJ whole genome shotgun (WGS) entry which is preliminary data.</text>
</comment>
<gene>
    <name evidence="4" type="ORF">OM074_05755</name>
</gene>
<keyword evidence="5" id="KW-1185">Reference proteome</keyword>
<evidence type="ECO:0000256" key="2">
    <source>
        <dbReference type="ARBA" id="ARBA00022801"/>
    </source>
</evidence>
<reference evidence="4" key="1">
    <citation type="submission" date="2022-10" db="EMBL/GenBank/DDBJ databases">
        <authorList>
            <person name="Yu W.X."/>
        </authorList>
    </citation>
    <scope>NUCLEOTIDE SEQUENCE</scope>
    <source>
        <strain evidence="4">D04</strain>
    </source>
</reference>
<dbReference type="PANTHER" id="PTHR38764">
    <property type="entry name" value="ACYL CARRIER PROTEIN PHOSPHODIESTERASE"/>
    <property type="match status" value="1"/>
</dbReference>
<dbReference type="EMBL" id="JAPDPI010000008">
    <property type="protein sequence ID" value="MCW3805122.1"/>
    <property type="molecule type" value="Genomic_DNA"/>
</dbReference>
<evidence type="ECO:0000256" key="3">
    <source>
        <dbReference type="ARBA" id="ARBA00023098"/>
    </source>
</evidence>
<sequence length="197" mass="23211">MNFLAHLYLSGGVNKVMLGNFIGDFVKGNKYRSFSPEIQKGILLHRKIDAFTDKHSIVKQSSSRFKPCYQRYSSVVIDVIYDHFLAKNWNQYSTEPLNKYVDHVHSYLLRHYFSLPPRVKGFLPFLIKSRRLENYQHLWGIEKSLTIMANYSSLPNKSECAIKIIREQYHELDLEFNLYFTELRQMVNLEINAALLP</sequence>
<keyword evidence="1" id="KW-0444">Lipid biosynthesis</keyword>
<keyword evidence="2" id="KW-0378">Hydrolase</keyword>
<keyword evidence="3" id="KW-0443">Lipid metabolism</keyword>
<dbReference type="PIRSF" id="PIRSF011489">
    <property type="entry name" value="DUF479"/>
    <property type="match status" value="1"/>
</dbReference>
<evidence type="ECO:0000313" key="4">
    <source>
        <dbReference type="EMBL" id="MCW3805122.1"/>
    </source>
</evidence>
<dbReference type="RefSeq" id="WP_301198373.1">
    <property type="nucleotide sequence ID" value="NZ_JAPDPI010000008.1"/>
</dbReference>
<protein>
    <submittedName>
        <fullName evidence="4">ACP phosphodiesterase</fullName>
    </submittedName>
</protein>
<accession>A0AAE3MCN2</accession>
<dbReference type="GO" id="GO:0008770">
    <property type="term" value="F:[acyl-carrier-protein] phosphodiesterase activity"/>
    <property type="evidence" value="ECO:0007669"/>
    <property type="project" value="InterPro"/>
</dbReference>
<evidence type="ECO:0000313" key="5">
    <source>
        <dbReference type="Proteomes" id="UP001207408"/>
    </source>
</evidence>
<evidence type="ECO:0000256" key="1">
    <source>
        <dbReference type="ARBA" id="ARBA00022516"/>
    </source>
</evidence>
<dbReference type="Pfam" id="PF04336">
    <property type="entry name" value="ACP_PD"/>
    <property type="match status" value="1"/>
</dbReference>
<proteinExistence type="predicted"/>